<evidence type="ECO:0000256" key="1">
    <source>
        <dbReference type="SAM" id="MobiDB-lite"/>
    </source>
</evidence>
<dbReference type="AlphaFoldDB" id="B4GA09"/>
<name>B4GA09_DROPE</name>
<reference evidence="2 3" key="1">
    <citation type="journal article" date="2007" name="Nature">
        <title>Evolution of genes and genomes on the Drosophila phylogeny.</title>
        <authorList>
            <consortium name="Drosophila 12 Genomes Consortium"/>
            <person name="Clark A.G."/>
            <person name="Eisen M.B."/>
            <person name="Smith D.R."/>
            <person name="Bergman C.M."/>
            <person name="Oliver B."/>
            <person name="Markow T.A."/>
            <person name="Kaufman T.C."/>
            <person name="Kellis M."/>
            <person name="Gelbart W."/>
            <person name="Iyer V.N."/>
            <person name="Pollard D.A."/>
            <person name="Sackton T.B."/>
            <person name="Larracuente A.M."/>
            <person name="Singh N.D."/>
            <person name="Abad J.P."/>
            <person name="Abt D.N."/>
            <person name="Adryan B."/>
            <person name="Aguade M."/>
            <person name="Akashi H."/>
            <person name="Anderson W.W."/>
            <person name="Aquadro C.F."/>
            <person name="Ardell D.H."/>
            <person name="Arguello R."/>
            <person name="Artieri C.G."/>
            <person name="Barbash D.A."/>
            <person name="Barker D."/>
            <person name="Barsanti P."/>
            <person name="Batterham P."/>
            <person name="Batzoglou S."/>
            <person name="Begun D."/>
            <person name="Bhutkar A."/>
            <person name="Blanco E."/>
            <person name="Bosak S.A."/>
            <person name="Bradley R.K."/>
            <person name="Brand A.D."/>
            <person name="Brent M.R."/>
            <person name="Brooks A.N."/>
            <person name="Brown R.H."/>
            <person name="Butlin R.K."/>
            <person name="Caggese C."/>
            <person name="Calvi B.R."/>
            <person name="Bernardo de Carvalho A."/>
            <person name="Caspi A."/>
            <person name="Castrezana S."/>
            <person name="Celniker S.E."/>
            <person name="Chang J.L."/>
            <person name="Chapple C."/>
            <person name="Chatterji S."/>
            <person name="Chinwalla A."/>
            <person name="Civetta A."/>
            <person name="Clifton S.W."/>
            <person name="Comeron J.M."/>
            <person name="Costello J.C."/>
            <person name="Coyne J.A."/>
            <person name="Daub J."/>
            <person name="David R.G."/>
            <person name="Delcher A.L."/>
            <person name="Delehaunty K."/>
            <person name="Do C.B."/>
            <person name="Ebling H."/>
            <person name="Edwards K."/>
            <person name="Eickbush T."/>
            <person name="Evans J.D."/>
            <person name="Filipski A."/>
            <person name="Findeiss S."/>
            <person name="Freyhult E."/>
            <person name="Fulton L."/>
            <person name="Fulton R."/>
            <person name="Garcia A.C."/>
            <person name="Gardiner A."/>
            <person name="Garfield D.A."/>
            <person name="Garvin B.E."/>
            <person name="Gibson G."/>
            <person name="Gilbert D."/>
            <person name="Gnerre S."/>
            <person name="Godfrey J."/>
            <person name="Good R."/>
            <person name="Gotea V."/>
            <person name="Gravely B."/>
            <person name="Greenberg A.J."/>
            <person name="Griffiths-Jones S."/>
            <person name="Gross S."/>
            <person name="Guigo R."/>
            <person name="Gustafson E.A."/>
            <person name="Haerty W."/>
            <person name="Hahn M.W."/>
            <person name="Halligan D.L."/>
            <person name="Halpern A.L."/>
            <person name="Halter G.M."/>
            <person name="Han M.V."/>
            <person name="Heger A."/>
            <person name="Hillier L."/>
            <person name="Hinrichs A.S."/>
            <person name="Holmes I."/>
            <person name="Hoskins R.A."/>
            <person name="Hubisz M.J."/>
            <person name="Hultmark D."/>
            <person name="Huntley M.A."/>
            <person name="Jaffe D.B."/>
            <person name="Jagadeeshan S."/>
            <person name="Jeck W.R."/>
            <person name="Johnson J."/>
            <person name="Jones C.D."/>
            <person name="Jordan W.C."/>
            <person name="Karpen G.H."/>
            <person name="Kataoka E."/>
            <person name="Keightley P.D."/>
            <person name="Kheradpour P."/>
            <person name="Kirkness E.F."/>
            <person name="Koerich L.B."/>
            <person name="Kristiansen K."/>
            <person name="Kudrna D."/>
            <person name="Kulathinal R.J."/>
            <person name="Kumar S."/>
            <person name="Kwok R."/>
            <person name="Lander E."/>
            <person name="Langley C.H."/>
            <person name="Lapoint R."/>
            <person name="Lazzaro B.P."/>
            <person name="Lee S.J."/>
            <person name="Levesque L."/>
            <person name="Li R."/>
            <person name="Lin C.F."/>
            <person name="Lin M.F."/>
            <person name="Lindblad-Toh K."/>
            <person name="Llopart A."/>
            <person name="Long M."/>
            <person name="Low L."/>
            <person name="Lozovsky E."/>
            <person name="Lu J."/>
            <person name="Luo M."/>
            <person name="Machado C.A."/>
            <person name="Makalowski W."/>
            <person name="Marzo M."/>
            <person name="Matsuda M."/>
            <person name="Matzkin L."/>
            <person name="McAllister B."/>
            <person name="McBride C.S."/>
            <person name="McKernan B."/>
            <person name="McKernan K."/>
            <person name="Mendez-Lago M."/>
            <person name="Minx P."/>
            <person name="Mollenhauer M.U."/>
            <person name="Montooth K."/>
            <person name="Mount S.M."/>
            <person name="Mu X."/>
            <person name="Myers E."/>
            <person name="Negre B."/>
            <person name="Newfeld S."/>
            <person name="Nielsen R."/>
            <person name="Noor M.A."/>
            <person name="O'Grady P."/>
            <person name="Pachter L."/>
            <person name="Papaceit M."/>
            <person name="Parisi M.J."/>
            <person name="Parisi M."/>
            <person name="Parts L."/>
            <person name="Pedersen J.S."/>
            <person name="Pesole G."/>
            <person name="Phillippy A.M."/>
            <person name="Ponting C.P."/>
            <person name="Pop M."/>
            <person name="Porcelli D."/>
            <person name="Powell J.R."/>
            <person name="Prohaska S."/>
            <person name="Pruitt K."/>
            <person name="Puig M."/>
            <person name="Quesneville H."/>
            <person name="Ram K.R."/>
            <person name="Rand D."/>
            <person name="Rasmussen M.D."/>
            <person name="Reed L.K."/>
            <person name="Reenan R."/>
            <person name="Reily A."/>
            <person name="Remington K.A."/>
            <person name="Rieger T.T."/>
            <person name="Ritchie M.G."/>
            <person name="Robin C."/>
            <person name="Rogers Y.H."/>
            <person name="Rohde C."/>
            <person name="Rozas J."/>
            <person name="Rubenfield M.J."/>
            <person name="Ruiz A."/>
            <person name="Russo S."/>
            <person name="Salzberg S.L."/>
            <person name="Sanchez-Gracia A."/>
            <person name="Saranga D.J."/>
            <person name="Sato H."/>
            <person name="Schaeffer S.W."/>
            <person name="Schatz M.C."/>
            <person name="Schlenke T."/>
            <person name="Schwartz R."/>
            <person name="Segarra C."/>
            <person name="Singh R.S."/>
            <person name="Sirot L."/>
            <person name="Sirota M."/>
            <person name="Sisneros N.B."/>
            <person name="Smith C.D."/>
            <person name="Smith T.F."/>
            <person name="Spieth J."/>
            <person name="Stage D.E."/>
            <person name="Stark A."/>
            <person name="Stephan W."/>
            <person name="Strausberg R.L."/>
            <person name="Strempel S."/>
            <person name="Sturgill D."/>
            <person name="Sutton G."/>
            <person name="Sutton G.G."/>
            <person name="Tao W."/>
            <person name="Teichmann S."/>
            <person name="Tobari Y.N."/>
            <person name="Tomimura Y."/>
            <person name="Tsolas J.M."/>
            <person name="Valente V.L."/>
            <person name="Venter E."/>
            <person name="Venter J.C."/>
            <person name="Vicario S."/>
            <person name="Vieira F.G."/>
            <person name="Vilella A.J."/>
            <person name="Villasante A."/>
            <person name="Walenz B."/>
            <person name="Wang J."/>
            <person name="Wasserman M."/>
            <person name="Watts T."/>
            <person name="Wilson D."/>
            <person name="Wilson R.K."/>
            <person name="Wing R.A."/>
            <person name="Wolfner M.F."/>
            <person name="Wong A."/>
            <person name="Wong G.K."/>
            <person name="Wu C.I."/>
            <person name="Wu G."/>
            <person name="Yamamoto D."/>
            <person name="Yang H.P."/>
            <person name="Yang S.P."/>
            <person name="Yorke J.A."/>
            <person name="Yoshida K."/>
            <person name="Zdobnov E."/>
            <person name="Zhang P."/>
            <person name="Zhang Y."/>
            <person name="Zimin A.V."/>
            <person name="Baldwin J."/>
            <person name="Abdouelleil A."/>
            <person name="Abdulkadir J."/>
            <person name="Abebe A."/>
            <person name="Abera B."/>
            <person name="Abreu J."/>
            <person name="Acer S.C."/>
            <person name="Aftuck L."/>
            <person name="Alexander A."/>
            <person name="An P."/>
            <person name="Anderson E."/>
            <person name="Anderson S."/>
            <person name="Arachi H."/>
            <person name="Azer M."/>
            <person name="Bachantsang P."/>
            <person name="Barry A."/>
            <person name="Bayul T."/>
            <person name="Berlin A."/>
            <person name="Bessette D."/>
            <person name="Bloom T."/>
            <person name="Blye J."/>
            <person name="Boguslavskiy L."/>
            <person name="Bonnet C."/>
            <person name="Boukhgalter B."/>
            <person name="Bourzgui I."/>
            <person name="Brown A."/>
            <person name="Cahill P."/>
            <person name="Channer S."/>
            <person name="Cheshatsang Y."/>
            <person name="Chuda L."/>
            <person name="Citroen M."/>
            <person name="Collymore A."/>
            <person name="Cooke P."/>
            <person name="Costello M."/>
            <person name="D'Aco K."/>
            <person name="Daza R."/>
            <person name="De Haan G."/>
            <person name="DeGray S."/>
            <person name="DeMaso C."/>
            <person name="Dhargay N."/>
            <person name="Dooley K."/>
            <person name="Dooley E."/>
            <person name="Doricent M."/>
            <person name="Dorje P."/>
            <person name="Dorjee K."/>
            <person name="Dupes A."/>
            <person name="Elong R."/>
            <person name="Falk J."/>
            <person name="Farina A."/>
            <person name="Faro S."/>
            <person name="Ferguson D."/>
            <person name="Fisher S."/>
            <person name="Foley C.D."/>
            <person name="Franke A."/>
            <person name="Friedrich D."/>
            <person name="Gadbois L."/>
            <person name="Gearin G."/>
            <person name="Gearin C.R."/>
            <person name="Giannoukos G."/>
            <person name="Goode T."/>
            <person name="Graham J."/>
            <person name="Grandbois E."/>
            <person name="Grewal S."/>
            <person name="Gyaltsen K."/>
            <person name="Hafez N."/>
            <person name="Hagos B."/>
            <person name="Hall J."/>
            <person name="Henson C."/>
            <person name="Hollinger A."/>
            <person name="Honan T."/>
            <person name="Huard M.D."/>
            <person name="Hughes L."/>
            <person name="Hurhula B."/>
            <person name="Husby M.E."/>
            <person name="Kamat A."/>
            <person name="Kanga B."/>
            <person name="Kashin S."/>
            <person name="Khazanovich D."/>
            <person name="Kisner P."/>
            <person name="Lance K."/>
            <person name="Lara M."/>
            <person name="Lee W."/>
            <person name="Lennon N."/>
            <person name="Letendre F."/>
            <person name="LeVine R."/>
            <person name="Lipovsky A."/>
            <person name="Liu X."/>
            <person name="Liu J."/>
            <person name="Liu S."/>
            <person name="Lokyitsang T."/>
            <person name="Lokyitsang Y."/>
            <person name="Lubonja R."/>
            <person name="Lui A."/>
            <person name="MacDonald P."/>
            <person name="Magnisalis V."/>
            <person name="Maru K."/>
            <person name="Matthews C."/>
            <person name="McCusker W."/>
            <person name="McDonough S."/>
            <person name="Mehta T."/>
            <person name="Meldrim J."/>
            <person name="Meneus L."/>
            <person name="Mihai O."/>
            <person name="Mihalev A."/>
            <person name="Mihova T."/>
            <person name="Mittelman R."/>
            <person name="Mlenga V."/>
            <person name="Montmayeur A."/>
            <person name="Mulrain L."/>
            <person name="Navidi A."/>
            <person name="Naylor J."/>
            <person name="Negash T."/>
            <person name="Nguyen T."/>
            <person name="Nguyen N."/>
            <person name="Nicol R."/>
            <person name="Norbu C."/>
            <person name="Norbu N."/>
            <person name="Novod N."/>
            <person name="O'Neill B."/>
            <person name="Osman S."/>
            <person name="Markiewicz E."/>
            <person name="Oyono O.L."/>
            <person name="Patti C."/>
            <person name="Phunkhang P."/>
            <person name="Pierre F."/>
            <person name="Priest M."/>
            <person name="Raghuraman S."/>
            <person name="Rege F."/>
            <person name="Reyes R."/>
            <person name="Rise C."/>
            <person name="Rogov P."/>
            <person name="Ross K."/>
            <person name="Ryan E."/>
            <person name="Settipalli S."/>
            <person name="Shea T."/>
            <person name="Sherpa N."/>
            <person name="Shi L."/>
            <person name="Shih D."/>
            <person name="Sparrow T."/>
            <person name="Spaulding J."/>
            <person name="Stalker J."/>
            <person name="Stange-Thomann N."/>
            <person name="Stavropoulos S."/>
            <person name="Stone C."/>
            <person name="Strader C."/>
            <person name="Tesfaye S."/>
            <person name="Thomson T."/>
            <person name="Thoulutsang Y."/>
            <person name="Thoulutsang D."/>
            <person name="Topham K."/>
            <person name="Topping I."/>
            <person name="Tsamla T."/>
            <person name="Vassiliev H."/>
            <person name="Vo A."/>
            <person name="Wangchuk T."/>
            <person name="Wangdi T."/>
            <person name="Weiand M."/>
            <person name="Wilkinson J."/>
            <person name="Wilson A."/>
            <person name="Yadav S."/>
            <person name="Young G."/>
            <person name="Yu Q."/>
            <person name="Zembek L."/>
            <person name="Zhong D."/>
            <person name="Zimmer A."/>
            <person name="Zwirko Z."/>
            <person name="Jaffe D.B."/>
            <person name="Alvarez P."/>
            <person name="Brockman W."/>
            <person name="Butler J."/>
            <person name="Chin C."/>
            <person name="Gnerre S."/>
            <person name="Grabherr M."/>
            <person name="Kleber M."/>
            <person name="Mauceli E."/>
            <person name="MacCallum I."/>
        </authorList>
    </citation>
    <scope>NUCLEOTIDE SEQUENCE [LARGE SCALE GENOMIC DNA]</scope>
    <source>
        <strain evidence="3">MSH-3 / Tucson 14011-0111.49</strain>
    </source>
</reference>
<dbReference type="EMBL" id="CH479181">
    <property type="protein sequence ID" value="EDW31761.1"/>
    <property type="molecule type" value="Genomic_DNA"/>
</dbReference>
<feature type="region of interest" description="Disordered" evidence="1">
    <location>
        <begin position="1"/>
        <end position="27"/>
    </location>
</feature>
<sequence>MKTFTGGDDDDDDDDGGTAAPPLMKINESEAGDCLELGAGIGGGLRVGCPFDSPRVKR</sequence>
<organism evidence="3">
    <name type="scientific">Drosophila persimilis</name>
    <name type="common">Fruit fly</name>
    <dbReference type="NCBI Taxonomy" id="7234"/>
    <lineage>
        <taxon>Eukaryota</taxon>
        <taxon>Metazoa</taxon>
        <taxon>Ecdysozoa</taxon>
        <taxon>Arthropoda</taxon>
        <taxon>Hexapoda</taxon>
        <taxon>Insecta</taxon>
        <taxon>Pterygota</taxon>
        <taxon>Neoptera</taxon>
        <taxon>Endopterygota</taxon>
        <taxon>Diptera</taxon>
        <taxon>Brachycera</taxon>
        <taxon>Muscomorpha</taxon>
        <taxon>Ephydroidea</taxon>
        <taxon>Drosophilidae</taxon>
        <taxon>Drosophila</taxon>
        <taxon>Sophophora</taxon>
    </lineage>
</organism>
<proteinExistence type="predicted"/>
<gene>
    <name evidence="2" type="primary">Dper\GL11288</name>
    <name evidence="2" type="ORF">Dper_GL11288</name>
</gene>
<evidence type="ECO:0000313" key="2">
    <source>
        <dbReference type="EMBL" id="EDW31761.1"/>
    </source>
</evidence>
<evidence type="ECO:0000313" key="3">
    <source>
        <dbReference type="Proteomes" id="UP000008744"/>
    </source>
</evidence>
<feature type="compositionally biased region" description="Acidic residues" evidence="1">
    <location>
        <begin position="7"/>
        <end position="16"/>
    </location>
</feature>
<dbReference type="Proteomes" id="UP000008744">
    <property type="component" value="Unassembled WGS sequence"/>
</dbReference>
<accession>B4GA09</accession>
<dbReference type="HOGENOM" id="CLU_2981253_0_0_1"/>
<keyword evidence="3" id="KW-1185">Reference proteome</keyword>
<protein>
    <submittedName>
        <fullName evidence="2">GL11288</fullName>
    </submittedName>
</protein>